<accession>X0YIN1</accession>
<evidence type="ECO:0000313" key="1">
    <source>
        <dbReference type="EMBL" id="GAG55800.1"/>
    </source>
</evidence>
<gene>
    <name evidence="1" type="ORF">S01H4_06585</name>
</gene>
<reference evidence="1" key="1">
    <citation type="journal article" date="2014" name="Front. Microbiol.">
        <title>High frequency of phylogenetically diverse reductive dehalogenase-homologous genes in deep subseafloor sedimentary metagenomes.</title>
        <authorList>
            <person name="Kawai M."/>
            <person name="Futagami T."/>
            <person name="Toyoda A."/>
            <person name="Takaki Y."/>
            <person name="Nishi S."/>
            <person name="Hori S."/>
            <person name="Arai W."/>
            <person name="Tsubouchi T."/>
            <person name="Morono Y."/>
            <person name="Uchiyama I."/>
            <person name="Ito T."/>
            <person name="Fujiyama A."/>
            <person name="Inagaki F."/>
            <person name="Takami H."/>
        </authorList>
    </citation>
    <scope>NUCLEOTIDE SEQUENCE</scope>
    <source>
        <strain evidence="1">Expedition CK06-06</strain>
    </source>
</reference>
<proteinExistence type="predicted"/>
<dbReference type="EMBL" id="BART01002052">
    <property type="protein sequence ID" value="GAG55800.1"/>
    <property type="molecule type" value="Genomic_DNA"/>
</dbReference>
<comment type="caution">
    <text evidence="1">The sequence shown here is derived from an EMBL/GenBank/DDBJ whole genome shotgun (WGS) entry which is preliminary data.</text>
</comment>
<dbReference type="AlphaFoldDB" id="X0YIN1"/>
<name>X0YIN1_9ZZZZ</name>
<sequence>YNSFSNPLNIQIGCDTDHRVPAQFVLGERLEGEIEETEEKPWPISLSREFTRFRQSPTFLSEIHLKKNKEGPDLSVLYHH</sequence>
<protein>
    <submittedName>
        <fullName evidence="1">Uncharacterized protein</fullName>
    </submittedName>
</protein>
<organism evidence="1">
    <name type="scientific">marine sediment metagenome</name>
    <dbReference type="NCBI Taxonomy" id="412755"/>
    <lineage>
        <taxon>unclassified sequences</taxon>
        <taxon>metagenomes</taxon>
        <taxon>ecological metagenomes</taxon>
    </lineage>
</organism>
<feature type="non-terminal residue" evidence="1">
    <location>
        <position position="1"/>
    </location>
</feature>